<keyword evidence="6" id="KW-1185">Reference proteome</keyword>
<accession>A0ABD4T6E6</accession>
<dbReference type="Proteomes" id="UP000031561">
    <property type="component" value="Unassembled WGS sequence"/>
</dbReference>
<proteinExistence type="inferred from homology"/>
<keyword evidence="2 5" id="KW-0328">Glycosyltransferase</keyword>
<dbReference type="Gene3D" id="3.90.550.10">
    <property type="entry name" value="Spore Coat Polysaccharide Biosynthesis Protein SpsA, Chain A"/>
    <property type="match status" value="1"/>
</dbReference>
<name>A0ABD4T6E6_9CYAN</name>
<dbReference type="InterPro" id="IPR029044">
    <property type="entry name" value="Nucleotide-diphossugar_trans"/>
</dbReference>
<dbReference type="EMBL" id="JTHE03000085">
    <property type="protein sequence ID" value="MCM1984034.1"/>
    <property type="molecule type" value="Genomic_DNA"/>
</dbReference>
<comment type="caution">
    <text evidence="5">The sequence shown here is derived from an EMBL/GenBank/DDBJ whole genome shotgun (WGS) entry which is preliminary data.</text>
</comment>
<reference evidence="5 6" key="1">
    <citation type="journal article" date="2015" name="Genome Announc.">
        <title>Draft Genome Sequence of Filamentous Marine Cyanobacterium Lyngbya confervoides Strain BDU141951.</title>
        <authorList>
            <person name="Chandrababunaidu M.M."/>
            <person name="Sen D."/>
            <person name="Tripathy S."/>
        </authorList>
    </citation>
    <scope>NUCLEOTIDE SEQUENCE [LARGE SCALE GENOMIC DNA]</scope>
    <source>
        <strain evidence="5 6">BDU141951</strain>
    </source>
</reference>
<dbReference type="PANTHER" id="PTHR43685:SF5">
    <property type="entry name" value="GLYCOSYLTRANSFERASE EPSE-RELATED"/>
    <property type="match status" value="1"/>
</dbReference>
<dbReference type="EC" id="2.4.-.-" evidence="5"/>
<dbReference type="InterPro" id="IPR050834">
    <property type="entry name" value="Glycosyltransf_2"/>
</dbReference>
<evidence type="ECO:0000313" key="5">
    <source>
        <dbReference type="EMBL" id="MCM1984034.1"/>
    </source>
</evidence>
<evidence type="ECO:0000256" key="1">
    <source>
        <dbReference type="ARBA" id="ARBA00006739"/>
    </source>
</evidence>
<comment type="similarity">
    <text evidence="1">Belongs to the glycosyltransferase 2 family.</text>
</comment>
<dbReference type="SUPFAM" id="SSF53448">
    <property type="entry name" value="Nucleotide-diphospho-sugar transferases"/>
    <property type="match status" value="1"/>
</dbReference>
<protein>
    <submittedName>
        <fullName evidence="5">Glycosyltransferase</fullName>
        <ecNumber evidence="5">2.4.-.-</ecNumber>
    </submittedName>
</protein>
<evidence type="ECO:0000313" key="6">
    <source>
        <dbReference type="Proteomes" id="UP000031561"/>
    </source>
</evidence>
<evidence type="ECO:0000259" key="4">
    <source>
        <dbReference type="Pfam" id="PF00535"/>
    </source>
</evidence>
<dbReference type="PANTHER" id="PTHR43685">
    <property type="entry name" value="GLYCOSYLTRANSFERASE"/>
    <property type="match status" value="1"/>
</dbReference>
<gene>
    <name evidence="5" type="ORF">QQ91_0014515</name>
</gene>
<dbReference type="RefSeq" id="WP_166282934.1">
    <property type="nucleotide sequence ID" value="NZ_JTHE03000085.1"/>
</dbReference>
<dbReference type="GO" id="GO:0016757">
    <property type="term" value="F:glycosyltransferase activity"/>
    <property type="evidence" value="ECO:0007669"/>
    <property type="project" value="UniProtKB-KW"/>
</dbReference>
<dbReference type="AlphaFoldDB" id="A0ABD4T6E6"/>
<organism evidence="5 6">
    <name type="scientific">Lyngbya confervoides BDU141951</name>
    <dbReference type="NCBI Taxonomy" id="1574623"/>
    <lineage>
        <taxon>Bacteria</taxon>
        <taxon>Bacillati</taxon>
        <taxon>Cyanobacteriota</taxon>
        <taxon>Cyanophyceae</taxon>
        <taxon>Oscillatoriophycideae</taxon>
        <taxon>Oscillatoriales</taxon>
        <taxon>Microcoleaceae</taxon>
        <taxon>Lyngbya</taxon>
    </lineage>
</organism>
<evidence type="ECO:0000256" key="2">
    <source>
        <dbReference type="ARBA" id="ARBA00022676"/>
    </source>
</evidence>
<dbReference type="InterPro" id="IPR001173">
    <property type="entry name" value="Glyco_trans_2-like"/>
</dbReference>
<evidence type="ECO:0000256" key="3">
    <source>
        <dbReference type="ARBA" id="ARBA00022679"/>
    </source>
</evidence>
<sequence length="281" mass="32454">MRVQDRDIIATVLMAIHNDEKFVEQAVNSILCQLGENMEFLIIDDHSSDSSPCILAILANGDDRIRIIRNSENRGVGYCAWLGMCEARGEYVIRMDSDDICFPDRIEKQIDFLEQNPEIDIVGAAAIEIDDQGNQGKLRQMPLSHDNIARVMWACPIIQPAVAFRRERVLLAGNYNPQLRRRIDYDLWFRCLKAGLRFANLPEPLVYYRFTPRSHQKQTLKRAIEQAQIGWRGCWMLKSPWWQYLAVMVPILRAILPPQLSHAVYRMLAFADPRNKVQTSP</sequence>
<dbReference type="Pfam" id="PF00535">
    <property type="entry name" value="Glycos_transf_2"/>
    <property type="match status" value="1"/>
</dbReference>
<keyword evidence="3 5" id="KW-0808">Transferase</keyword>
<feature type="domain" description="Glycosyltransferase 2-like" evidence="4">
    <location>
        <begin position="11"/>
        <end position="168"/>
    </location>
</feature>